<organism evidence="2 3">
    <name type="scientific">Eimeria acervulina</name>
    <name type="common">Coccidian parasite</name>
    <dbReference type="NCBI Taxonomy" id="5801"/>
    <lineage>
        <taxon>Eukaryota</taxon>
        <taxon>Sar</taxon>
        <taxon>Alveolata</taxon>
        <taxon>Apicomplexa</taxon>
        <taxon>Conoidasida</taxon>
        <taxon>Coccidia</taxon>
        <taxon>Eucoccidiorida</taxon>
        <taxon>Eimeriorina</taxon>
        <taxon>Eimeriidae</taxon>
        <taxon>Eimeria</taxon>
    </lineage>
</organism>
<name>U6GB30_EIMAC</name>
<gene>
    <name evidence="2" type="ORF">EAH_00003810</name>
</gene>
<proteinExistence type="predicted"/>
<evidence type="ECO:0000313" key="3">
    <source>
        <dbReference type="Proteomes" id="UP000018050"/>
    </source>
</evidence>
<protein>
    <submittedName>
        <fullName evidence="2">Uncharacterized protein</fullName>
    </submittedName>
</protein>
<reference evidence="2" key="1">
    <citation type="submission" date="2013-10" db="EMBL/GenBank/DDBJ databases">
        <title>Genomic analysis of the causative agents of coccidiosis in chickens.</title>
        <authorList>
            <person name="Reid A.J."/>
            <person name="Blake D."/>
            <person name="Billington K."/>
            <person name="Browne H."/>
            <person name="Dunn M."/>
            <person name="Hung S."/>
            <person name="Kawahara F."/>
            <person name="Miranda-Saavedra D."/>
            <person name="Mourier T."/>
            <person name="Nagra H."/>
            <person name="Otto T.D."/>
            <person name="Rawlings N."/>
            <person name="Sanchez A."/>
            <person name="Sanders M."/>
            <person name="Subramaniam C."/>
            <person name="Tay Y."/>
            <person name="Dear P."/>
            <person name="Doerig C."/>
            <person name="Gruber A."/>
            <person name="Parkinson J."/>
            <person name="Shirley M."/>
            <person name="Wan K.L."/>
            <person name="Berriman M."/>
            <person name="Tomley F."/>
            <person name="Pain A."/>
        </authorList>
    </citation>
    <scope>NUCLEOTIDE SEQUENCE</scope>
    <source>
        <strain evidence="2">Houghton</strain>
    </source>
</reference>
<sequence length="196" mass="22070">MHRKAQATVEAAADLVSLSLPNDASEKGGHSRQCALKAEAERLTEAFEEQQRQRLSPGIHKIPSERQKTIQDESDEKENNGNSSCPPGSSAAICIGPFKLFRKQGPATCQKRFISMEKLQQEVQKRMCNCFRDMAAIIRTSQVIFEARGIKILEVQSMLKYEYGDLRVRLDRKITFANPLGESESDVESEEPRDIN</sequence>
<dbReference type="AlphaFoldDB" id="U6GB30"/>
<dbReference type="RefSeq" id="XP_013252797.1">
    <property type="nucleotide sequence ID" value="XM_013397343.1"/>
</dbReference>
<dbReference type="VEuPathDB" id="ToxoDB:EAH_00003810"/>
<dbReference type="EMBL" id="HG670450">
    <property type="protein sequence ID" value="CDI76732.1"/>
    <property type="molecule type" value="Genomic_DNA"/>
</dbReference>
<keyword evidence="3" id="KW-1185">Reference proteome</keyword>
<dbReference type="Proteomes" id="UP000018050">
    <property type="component" value="Unassembled WGS sequence"/>
</dbReference>
<reference evidence="2" key="2">
    <citation type="submission" date="2013-10" db="EMBL/GenBank/DDBJ databases">
        <authorList>
            <person name="Aslett M."/>
        </authorList>
    </citation>
    <scope>NUCLEOTIDE SEQUENCE</scope>
    <source>
        <strain evidence="2">Houghton</strain>
    </source>
</reference>
<feature type="region of interest" description="Disordered" evidence="1">
    <location>
        <begin position="47"/>
        <end position="87"/>
    </location>
</feature>
<dbReference type="OrthoDB" id="346439at2759"/>
<evidence type="ECO:0000313" key="2">
    <source>
        <dbReference type="EMBL" id="CDI76732.1"/>
    </source>
</evidence>
<dbReference type="GeneID" id="25268451"/>
<feature type="compositionally biased region" description="Basic and acidic residues" evidence="1">
    <location>
        <begin position="62"/>
        <end position="71"/>
    </location>
</feature>
<evidence type="ECO:0000256" key="1">
    <source>
        <dbReference type="SAM" id="MobiDB-lite"/>
    </source>
</evidence>
<accession>U6GB30</accession>